<keyword evidence="2" id="KW-0732">Signal</keyword>
<reference evidence="4" key="1">
    <citation type="journal article" date="2009" name="PLoS Pathog.">
        <title>Genomic analyses of the microsporidian Nosema ceranae, an emergent pathogen of honey bees.</title>
        <authorList>
            <person name="Cornman R.S."/>
            <person name="Chen Y.P."/>
            <person name="Schatz M.C."/>
            <person name="Street C."/>
            <person name="Zhao Y."/>
            <person name="Desany B."/>
            <person name="Egholm M."/>
            <person name="Hutchison S."/>
            <person name="Pettis J.S."/>
            <person name="Lipkin W.I."/>
            <person name="Evans J.D."/>
        </authorList>
    </citation>
    <scope>NUCLEOTIDE SEQUENCE [LARGE SCALE GENOMIC DNA]</scope>
    <source>
        <strain evidence="4">BRL01</strain>
    </source>
</reference>
<dbReference type="AlphaFoldDB" id="C4VAF8"/>
<dbReference type="Proteomes" id="UP000009082">
    <property type="component" value="Unassembled WGS sequence"/>
</dbReference>
<dbReference type="KEGG" id="nce:NCER_101626"/>
<protein>
    <recommendedName>
        <fullName evidence="5">Translocation protein sec66</fullName>
    </recommendedName>
</protein>
<proteinExistence type="predicted"/>
<evidence type="ECO:0000256" key="1">
    <source>
        <dbReference type="SAM" id="Coils"/>
    </source>
</evidence>
<dbReference type="HOGENOM" id="CLU_133988_0_0_1"/>
<dbReference type="OrthoDB" id="2189913at2759"/>
<evidence type="ECO:0000313" key="4">
    <source>
        <dbReference type="Proteomes" id="UP000009082"/>
    </source>
</evidence>
<feature type="chain" id="PRO_5002944769" description="Translocation protein sec66" evidence="2">
    <location>
        <begin position="18"/>
        <end position="157"/>
    </location>
</feature>
<sequence>MFLVLAIILSITLISFSCIRRSSNKEYITSPFMNSYYESLFNTNKQQSYNCLLKWCTDLLERFYFTEKQEGIVEPLYKQRLVSEEMYDKIQEDLKNMNNEKMIIEQEAQAYSRNIFKECKVKQEDNKMYKIYEDIHFNKKREALEMELRKRLMNKNL</sequence>
<dbReference type="EMBL" id="ACOL01000211">
    <property type="protein sequence ID" value="EEQ81789.1"/>
    <property type="molecule type" value="Genomic_DNA"/>
</dbReference>
<evidence type="ECO:0000313" key="3">
    <source>
        <dbReference type="EMBL" id="EEQ81789.1"/>
    </source>
</evidence>
<dbReference type="VEuPathDB" id="MicrosporidiaDB:NCER_101626"/>
<feature type="signal peptide" evidence="2">
    <location>
        <begin position="1"/>
        <end position="17"/>
    </location>
</feature>
<evidence type="ECO:0000256" key="2">
    <source>
        <dbReference type="SAM" id="SignalP"/>
    </source>
</evidence>
<name>C4VAF8_VAIC1</name>
<keyword evidence="1" id="KW-0175">Coiled coil</keyword>
<organism evidence="4">
    <name type="scientific">Vairimorpha ceranae (strain BRL01)</name>
    <name type="common">Microsporidian parasite</name>
    <name type="synonym">Nosema ceranae</name>
    <dbReference type="NCBI Taxonomy" id="578460"/>
    <lineage>
        <taxon>Eukaryota</taxon>
        <taxon>Fungi</taxon>
        <taxon>Fungi incertae sedis</taxon>
        <taxon>Microsporidia</taxon>
        <taxon>Nosematidae</taxon>
        <taxon>Vairimorpha</taxon>
    </lineage>
</organism>
<accession>C4VAF8</accession>
<evidence type="ECO:0008006" key="5">
    <source>
        <dbReference type="Google" id="ProtNLM"/>
    </source>
</evidence>
<dbReference type="InParanoid" id="C4VAF8"/>
<feature type="coiled-coil region" evidence="1">
    <location>
        <begin position="80"/>
        <end position="114"/>
    </location>
</feature>
<gene>
    <name evidence="3" type="ORF">NCER_101626</name>
</gene>